<dbReference type="AlphaFoldDB" id="A0A4T0MDI5"/>
<dbReference type="EMBL" id="SPRC01000013">
    <property type="protein sequence ID" value="TIB80888.1"/>
    <property type="molecule type" value="Genomic_DNA"/>
</dbReference>
<dbReference type="PANTHER" id="PTHR12694:SF8">
    <property type="entry name" value="TRANSCRIPTION INITIATION FACTOR IIA SUBUNIT 1"/>
    <property type="match status" value="1"/>
</dbReference>
<dbReference type="Proteomes" id="UP000310685">
    <property type="component" value="Unassembled WGS sequence"/>
</dbReference>
<dbReference type="Pfam" id="PF03153">
    <property type="entry name" value="TFIIA"/>
    <property type="match status" value="1"/>
</dbReference>
<protein>
    <submittedName>
        <fullName evidence="7">TFIIA-domain-containing protein</fullName>
    </submittedName>
</protein>
<evidence type="ECO:0000256" key="6">
    <source>
        <dbReference type="SAM" id="Phobius"/>
    </source>
</evidence>
<proteinExistence type="inferred from homology"/>
<dbReference type="GO" id="GO:0006367">
    <property type="term" value="P:transcription initiation at RNA polymerase II promoter"/>
    <property type="evidence" value="ECO:0007669"/>
    <property type="project" value="InterPro"/>
</dbReference>
<comment type="similarity">
    <text evidence="2">Belongs to the TFIIA subunit 1 family.</text>
</comment>
<comment type="subcellular location">
    <subcellularLocation>
        <location evidence="1">Nucleus</location>
    </subcellularLocation>
</comment>
<evidence type="ECO:0000256" key="5">
    <source>
        <dbReference type="SAM" id="MobiDB-lite"/>
    </source>
</evidence>
<feature type="compositionally biased region" description="Acidic residues" evidence="5">
    <location>
        <begin position="170"/>
        <end position="191"/>
    </location>
</feature>
<keyword evidence="3" id="KW-0804">Transcription</keyword>
<evidence type="ECO:0000256" key="4">
    <source>
        <dbReference type="ARBA" id="ARBA00023242"/>
    </source>
</evidence>
<keyword evidence="6" id="KW-0472">Membrane</keyword>
<keyword evidence="6" id="KW-0812">Transmembrane</keyword>
<evidence type="ECO:0000256" key="1">
    <source>
        <dbReference type="ARBA" id="ARBA00004123"/>
    </source>
</evidence>
<gene>
    <name evidence="7" type="ORF">E3Q22_01702</name>
</gene>
<dbReference type="GO" id="GO:0005672">
    <property type="term" value="C:transcription factor TFIIA complex"/>
    <property type="evidence" value="ECO:0007669"/>
    <property type="project" value="InterPro"/>
</dbReference>
<dbReference type="SUPFAM" id="SSF50784">
    <property type="entry name" value="Transcription factor IIA (TFIIA), beta-barrel domain"/>
    <property type="match status" value="1"/>
</dbReference>
<dbReference type="PANTHER" id="PTHR12694">
    <property type="entry name" value="TRANSCRIPTION INITIATION FACTOR IIA SUBUNIT 1"/>
    <property type="match status" value="1"/>
</dbReference>
<organism evidence="7 8">
    <name type="scientific">Wallemia mellicola</name>
    <dbReference type="NCBI Taxonomy" id="1708541"/>
    <lineage>
        <taxon>Eukaryota</taxon>
        <taxon>Fungi</taxon>
        <taxon>Dikarya</taxon>
        <taxon>Basidiomycota</taxon>
        <taxon>Wallemiomycotina</taxon>
        <taxon>Wallemiomycetes</taxon>
        <taxon>Wallemiales</taxon>
        <taxon>Wallemiaceae</taxon>
        <taxon>Wallemia</taxon>
    </lineage>
</organism>
<name>A0A4T0MDI5_9BASI</name>
<keyword evidence="4" id="KW-0539">Nucleus</keyword>
<evidence type="ECO:0000313" key="7">
    <source>
        <dbReference type="EMBL" id="TIB80888.1"/>
    </source>
</evidence>
<dbReference type="CDD" id="cd07976">
    <property type="entry name" value="TFIIA_alpha_beta_like"/>
    <property type="match status" value="1"/>
</dbReference>
<dbReference type="Gene3D" id="1.10.287.100">
    <property type="match status" value="1"/>
</dbReference>
<sequence>MKEINSETHSWTDSLASLAILTLSGRDLFIILATFAIYKYKMSWLYWTYRNRHLLIVNSQEMSNRIVSDVYNGVIDDVSKNVKYDFEEMGIEDVVLQELIKLQIWHDKLEASNQQPDNKDDLFDSLLSQQQQLQQQSSKSNNNNNNNNDDDDDDNPLGSSDDDKKKGKDADEDAINSDLDDDDDEEDNDLDTNNDIVLCLYDKVQRVKNKWRMQLKDGIISINNKDYLFSKCSGEFEW</sequence>
<feature type="region of interest" description="Disordered" evidence="5">
    <location>
        <begin position="129"/>
        <end position="191"/>
    </location>
</feature>
<accession>A0A4T0MDI5</accession>
<evidence type="ECO:0000256" key="3">
    <source>
        <dbReference type="ARBA" id="ARBA00023163"/>
    </source>
</evidence>
<dbReference type="SMART" id="SM01371">
    <property type="entry name" value="TFIIA"/>
    <property type="match status" value="1"/>
</dbReference>
<evidence type="ECO:0000313" key="8">
    <source>
        <dbReference type="Proteomes" id="UP000310685"/>
    </source>
</evidence>
<feature type="compositionally biased region" description="Low complexity" evidence="5">
    <location>
        <begin position="129"/>
        <end position="147"/>
    </location>
</feature>
<feature type="transmembrane region" description="Helical" evidence="6">
    <location>
        <begin position="15"/>
        <end position="38"/>
    </location>
</feature>
<dbReference type="Gene3D" id="2.30.18.10">
    <property type="entry name" value="Transcription factor IIA (TFIIA), beta-barrel domain"/>
    <property type="match status" value="1"/>
</dbReference>
<reference evidence="7 8" key="1">
    <citation type="submission" date="2019-03" db="EMBL/GenBank/DDBJ databases">
        <title>Sequencing 25 genomes of Wallemia mellicola.</title>
        <authorList>
            <person name="Gostincar C."/>
        </authorList>
    </citation>
    <scope>NUCLEOTIDE SEQUENCE [LARGE SCALE GENOMIC DNA]</scope>
    <source>
        <strain evidence="7 8">EXF-6152</strain>
    </source>
</reference>
<dbReference type="InterPro" id="IPR004855">
    <property type="entry name" value="TFIIA_asu/bsu"/>
</dbReference>
<comment type="caution">
    <text evidence="7">The sequence shown here is derived from an EMBL/GenBank/DDBJ whole genome shotgun (WGS) entry which is preliminary data.</text>
</comment>
<dbReference type="SUPFAM" id="SSF47396">
    <property type="entry name" value="Transcription factor IIA (TFIIA), alpha-helical domain"/>
    <property type="match status" value="1"/>
</dbReference>
<keyword evidence="6" id="KW-1133">Transmembrane helix</keyword>
<evidence type="ECO:0000256" key="2">
    <source>
        <dbReference type="ARBA" id="ARBA00010059"/>
    </source>
</evidence>
<dbReference type="InterPro" id="IPR009088">
    <property type="entry name" value="TFIIA_b-brl"/>
</dbReference>